<gene>
    <name evidence="1" type="ORF">NCTC10124_00633</name>
</gene>
<evidence type="ECO:0000313" key="1">
    <source>
        <dbReference type="EMBL" id="SYV92905.1"/>
    </source>
</evidence>
<name>A0A3B0PDI6_MYCSY</name>
<organism evidence="1 2">
    <name type="scientific">Mycoplasmopsis synoviae</name>
    <name type="common">Mycoplasma synoviae</name>
    <dbReference type="NCBI Taxonomy" id="2109"/>
    <lineage>
        <taxon>Bacteria</taxon>
        <taxon>Bacillati</taxon>
        <taxon>Mycoplasmatota</taxon>
        <taxon>Mycoplasmoidales</taxon>
        <taxon>Metamycoplasmataceae</taxon>
        <taxon>Mycoplasmopsis</taxon>
    </lineage>
</organism>
<dbReference type="Proteomes" id="UP000259328">
    <property type="component" value="Chromosome"/>
</dbReference>
<evidence type="ECO:0000313" key="2">
    <source>
        <dbReference type="Proteomes" id="UP000259328"/>
    </source>
</evidence>
<sequence length="101" mass="12198">MKLLNQTLNKIQKLFIDSKTELEIFLIQYHKKIISCSNIFLHLENLSKKEFSKKIIKGGLKLNDYKHNEIINYLTFNKVHNKISKEVFVEIIENFFQFLHW</sequence>
<dbReference type="EMBL" id="LS991953">
    <property type="protein sequence ID" value="SYV92905.1"/>
    <property type="molecule type" value="Genomic_DNA"/>
</dbReference>
<protein>
    <submittedName>
        <fullName evidence="1">Uncharacterized protein</fullName>
    </submittedName>
</protein>
<reference evidence="2" key="1">
    <citation type="submission" date="2018-06" db="EMBL/GenBank/DDBJ databases">
        <authorList>
            <consortium name="Pathogen Informatics"/>
        </authorList>
    </citation>
    <scope>NUCLEOTIDE SEQUENCE [LARGE SCALE GENOMIC DNA]</scope>
    <source>
        <strain evidence="2">NCTC10124</strain>
    </source>
</reference>
<dbReference type="AlphaFoldDB" id="A0A3B0PDI6"/>
<feature type="non-terminal residue" evidence="1">
    <location>
        <position position="101"/>
    </location>
</feature>
<accession>A0A3B0PDI6</accession>
<proteinExistence type="predicted"/>